<dbReference type="SMART" id="SM00875">
    <property type="entry name" value="BACK"/>
    <property type="match status" value="1"/>
</dbReference>
<evidence type="ECO:0000256" key="8">
    <source>
        <dbReference type="PROSITE-ProRule" id="PRU00196"/>
    </source>
</evidence>
<evidence type="ECO:0000313" key="13">
    <source>
        <dbReference type="Proteomes" id="UP000265000"/>
    </source>
</evidence>
<dbReference type="PROSITE" id="PS50287">
    <property type="entry name" value="SRCR_2"/>
    <property type="match status" value="1"/>
</dbReference>
<dbReference type="Gene3D" id="3.30.710.10">
    <property type="entry name" value="Potassium Channel Kv1.1, Chain A"/>
    <property type="match status" value="1"/>
</dbReference>
<name>A0A3Q2QGY9_FUNHE</name>
<protein>
    <submittedName>
        <fullName evidence="12">Galectin 3 binding protein, tandem duplicate 2</fullName>
    </submittedName>
</protein>
<feature type="disulfide bond" evidence="8">
    <location>
        <begin position="77"/>
        <end position="138"/>
    </location>
</feature>
<feature type="disulfide bond" evidence="8">
    <location>
        <begin position="64"/>
        <end position="128"/>
    </location>
</feature>
<evidence type="ECO:0000256" key="7">
    <source>
        <dbReference type="ARBA" id="ARBA00023180"/>
    </source>
</evidence>
<dbReference type="AlphaFoldDB" id="A0A3Q2QGY9"/>
<reference evidence="12" key="1">
    <citation type="submission" date="2025-08" db="UniProtKB">
        <authorList>
            <consortium name="Ensembl"/>
        </authorList>
    </citation>
    <scope>IDENTIFICATION</scope>
</reference>
<dbReference type="SMART" id="SM00202">
    <property type="entry name" value="SR"/>
    <property type="match status" value="1"/>
</dbReference>
<keyword evidence="6 8" id="KW-1015">Disulfide bond</keyword>
<dbReference type="PRINTS" id="PR00258">
    <property type="entry name" value="SPERACTRCPTR"/>
</dbReference>
<dbReference type="InterPro" id="IPR001190">
    <property type="entry name" value="SRCR"/>
</dbReference>
<sequence>MFPHQNLLVAFILPLLYGSGGAYRLDFFMRNPEPREGDVRLHGSDRPSEGRVEVYHDGQWGTVCDDNWDMTQAQVVCRQLNFPGAKSVVIGKDYGPANGPIWLDDIVCKGKEEQLVSCRFDGWAKTDCTHKEDVGVVCESGSNVTIHDSKHSLDHSIGLSGDLGRIFDSGTACDFLITFQSLSGNKKEDGSPETTEKEICAHKTILMLYPYFSASAGANSTTVTVSQTCQPFFISFIKYLYTRKIDVTYSSAMCLHQLASDFGVKQLMEDVGRLFTKILPDDASFYSQVSLYKYAVESKDLVLEENCVQYLAWNFQNLTGSPFWAELPVELLRALLVRSDLVVPDEYFLLQSLENWITNNAGSLSSENQADLLRLVRFPMIPAEKLYDLESTSHLYKTHKDLYLESVLTAYQFNVLLYSNLTKLKLDKESDDYKPRIYTGETWSVAIDPPTKSSSFRSRNQYDYRRQYDRYGYYPYPTQSTLNKQLRTPLHNSLLFKNNMVSWEVNVFKSQRDCLNRGLRCESVPAVRLARQDWYGSESSILFRNRLLVVCQNKYVCQIQGFKGDLAYVNTNSTQVLSYPCPDDKYTYVFVVRPEYV</sequence>
<evidence type="ECO:0000256" key="2">
    <source>
        <dbReference type="ARBA" id="ARBA00022525"/>
    </source>
</evidence>
<evidence type="ECO:0000256" key="3">
    <source>
        <dbReference type="ARBA" id="ARBA00022530"/>
    </source>
</evidence>
<dbReference type="Pfam" id="PF07707">
    <property type="entry name" value="BACK"/>
    <property type="match status" value="1"/>
</dbReference>
<dbReference type="SUPFAM" id="SSF54695">
    <property type="entry name" value="POZ domain"/>
    <property type="match status" value="1"/>
</dbReference>
<dbReference type="Pfam" id="PF00530">
    <property type="entry name" value="SRCR"/>
    <property type="match status" value="1"/>
</dbReference>
<dbReference type="PANTHER" id="PTHR24410:SF16">
    <property type="entry name" value="GALECTIN-3-BINDING PROTEIN"/>
    <property type="match status" value="1"/>
</dbReference>
<keyword evidence="13" id="KW-1185">Reference proteome</keyword>
<evidence type="ECO:0000256" key="1">
    <source>
        <dbReference type="ARBA" id="ARBA00004498"/>
    </source>
</evidence>
<feature type="domain" description="SRCR" evidence="11">
    <location>
        <begin position="39"/>
        <end position="139"/>
    </location>
</feature>
<evidence type="ECO:0000256" key="4">
    <source>
        <dbReference type="ARBA" id="ARBA00022729"/>
    </source>
</evidence>
<accession>A0A3Q2QGY9</accession>
<dbReference type="FunFam" id="3.10.250.10:FF:000001">
    <property type="entry name" value="Lysyl oxidase 4 isoform X1"/>
    <property type="match status" value="1"/>
</dbReference>
<keyword evidence="5" id="KW-0130">Cell adhesion</keyword>
<feature type="domain" description="BTB" evidence="10">
    <location>
        <begin position="173"/>
        <end position="249"/>
    </location>
</feature>
<dbReference type="InterPro" id="IPR036772">
    <property type="entry name" value="SRCR-like_dom_sf"/>
</dbReference>
<feature type="signal peptide" evidence="9">
    <location>
        <begin position="1"/>
        <end position="22"/>
    </location>
</feature>
<dbReference type="STRING" id="8078.ENSFHEP00000026104"/>
<evidence type="ECO:0000259" key="11">
    <source>
        <dbReference type="PROSITE" id="PS50287"/>
    </source>
</evidence>
<dbReference type="GO" id="GO:0016020">
    <property type="term" value="C:membrane"/>
    <property type="evidence" value="ECO:0007669"/>
    <property type="project" value="InterPro"/>
</dbReference>
<comment type="subcellular location">
    <subcellularLocation>
        <location evidence="1">Secreted</location>
        <location evidence="1">Extracellular space</location>
        <location evidence="1">Extracellular matrix</location>
    </subcellularLocation>
</comment>
<evidence type="ECO:0000256" key="9">
    <source>
        <dbReference type="SAM" id="SignalP"/>
    </source>
</evidence>
<evidence type="ECO:0000256" key="6">
    <source>
        <dbReference type="ARBA" id="ARBA00023157"/>
    </source>
</evidence>
<keyword evidence="4 9" id="KW-0732">Signal</keyword>
<keyword evidence="7" id="KW-0325">Glycoprotein</keyword>
<dbReference type="InterPro" id="IPR000210">
    <property type="entry name" value="BTB/POZ_dom"/>
</dbReference>
<dbReference type="GeneTree" id="ENSGT00950000182983"/>
<proteinExistence type="predicted"/>
<dbReference type="InterPro" id="IPR011705">
    <property type="entry name" value="BACK"/>
</dbReference>
<reference evidence="12" key="2">
    <citation type="submission" date="2025-09" db="UniProtKB">
        <authorList>
            <consortium name="Ensembl"/>
        </authorList>
    </citation>
    <scope>IDENTIFICATION</scope>
</reference>
<dbReference type="GO" id="GO:0007155">
    <property type="term" value="P:cell adhesion"/>
    <property type="evidence" value="ECO:0007669"/>
    <property type="project" value="UniProtKB-KW"/>
</dbReference>
<dbReference type="Gene3D" id="3.10.250.10">
    <property type="entry name" value="SRCR-like domain"/>
    <property type="match status" value="1"/>
</dbReference>
<keyword evidence="3" id="KW-0272">Extracellular matrix</keyword>
<feature type="disulfide bond" evidence="8">
    <location>
        <begin position="108"/>
        <end position="118"/>
    </location>
</feature>
<organism evidence="12 13">
    <name type="scientific">Fundulus heteroclitus</name>
    <name type="common">Killifish</name>
    <name type="synonym">Mummichog</name>
    <dbReference type="NCBI Taxonomy" id="8078"/>
    <lineage>
        <taxon>Eukaryota</taxon>
        <taxon>Metazoa</taxon>
        <taxon>Chordata</taxon>
        <taxon>Craniata</taxon>
        <taxon>Vertebrata</taxon>
        <taxon>Euteleostomi</taxon>
        <taxon>Actinopterygii</taxon>
        <taxon>Neopterygii</taxon>
        <taxon>Teleostei</taxon>
        <taxon>Neoteleostei</taxon>
        <taxon>Acanthomorphata</taxon>
        <taxon>Ovalentaria</taxon>
        <taxon>Atherinomorphae</taxon>
        <taxon>Cyprinodontiformes</taxon>
        <taxon>Fundulidae</taxon>
        <taxon>Fundulus</taxon>
    </lineage>
</organism>
<dbReference type="InterPro" id="IPR051481">
    <property type="entry name" value="BTB-POZ/Galectin-3-binding"/>
</dbReference>
<keyword evidence="2" id="KW-0964">Secreted</keyword>
<evidence type="ECO:0000313" key="12">
    <source>
        <dbReference type="Ensembl" id="ENSFHEP00000026104.1"/>
    </source>
</evidence>
<dbReference type="Gene3D" id="1.25.40.420">
    <property type="match status" value="1"/>
</dbReference>
<feature type="chain" id="PRO_5018622878" evidence="9">
    <location>
        <begin position="23"/>
        <end position="597"/>
    </location>
</feature>
<evidence type="ECO:0000256" key="5">
    <source>
        <dbReference type="ARBA" id="ARBA00022889"/>
    </source>
</evidence>
<dbReference type="InterPro" id="IPR011333">
    <property type="entry name" value="SKP1/BTB/POZ_sf"/>
</dbReference>
<evidence type="ECO:0000259" key="10">
    <source>
        <dbReference type="PROSITE" id="PS50097"/>
    </source>
</evidence>
<dbReference type="PROSITE" id="PS50097">
    <property type="entry name" value="BTB"/>
    <property type="match status" value="1"/>
</dbReference>
<dbReference type="Proteomes" id="UP000265000">
    <property type="component" value="Unplaced"/>
</dbReference>
<dbReference type="SMART" id="SM00225">
    <property type="entry name" value="BTB"/>
    <property type="match status" value="1"/>
</dbReference>
<dbReference type="PANTHER" id="PTHR24410">
    <property type="entry name" value="HL07962P-RELATED"/>
    <property type="match status" value="1"/>
</dbReference>
<dbReference type="SUPFAM" id="SSF56487">
    <property type="entry name" value="SRCR-like"/>
    <property type="match status" value="1"/>
</dbReference>
<dbReference type="Ensembl" id="ENSFHET00000003547.1">
    <property type="protein sequence ID" value="ENSFHEP00000026104.1"/>
    <property type="gene ID" value="ENSFHEG00000008718.1"/>
</dbReference>